<name>A0ABV6INN4_9PROT</name>
<accession>A0ABV6INN4</accession>
<protein>
    <submittedName>
        <fullName evidence="5">VacJ family lipoprotein</fullName>
    </submittedName>
</protein>
<sequence length="253" mass="27135">MIRRILPLVLLAASLGACATRGPGAEAAASPGDPLEPTNRQVLDVNMAVDDAVLKPVAQGYRAAVPEYARTRIRNVLDNMAEPRIFANNVLQGRFLDAGHTTMRFFFNSTVGVAGLYDVATDFGIARRTGDFGQTLYSWGLDDGAYLMLPIAGPSNVRDTVGLVADGFLNPISWALPFSGNVARAGVGGVDLREQNIESLDALRSGSLDFYARLRSVWEQRRDAELGRTGDTGDRLDVLEDPGSVPSTVPAAR</sequence>
<keyword evidence="5" id="KW-0449">Lipoprotein</keyword>
<dbReference type="PANTHER" id="PTHR30035">
    <property type="entry name" value="LIPOPROTEIN VACJ-RELATED"/>
    <property type="match status" value="1"/>
</dbReference>
<dbReference type="PROSITE" id="PS51257">
    <property type="entry name" value="PROKAR_LIPOPROTEIN"/>
    <property type="match status" value="1"/>
</dbReference>
<feature type="chain" id="PRO_5045926305" evidence="4">
    <location>
        <begin position="20"/>
        <end position="253"/>
    </location>
</feature>
<organism evidence="5 6">
    <name type="scientific">Muricoccus vinaceus</name>
    <dbReference type="NCBI Taxonomy" id="424704"/>
    <lineage>
        <taxon>Bacteria</taxon>
        <taxon>Pseudomonadati</taxon>
        <taxon>Pseudomonadota</taxon>
        <taxon>Alphaproteobacteria</taxon>
        <taxon>Acetobacterales</taxon>
        <taxon>Roseomonadaceae</taxon>
        <taxon>Muricoccus</taxon>
    </lineage>
</organism>
<evidence type="ECO:0000256" key="3">
    <source>
        <dbReference type="SAM" id="MobiDB-lite"/>
    </source>
</evidence>
<dbReference type="Proteomes" id="UP001589789">
    <property type="component" value="Unassembled WGS sequence"/>
</dbReference>
<dbReference type="Pfam" id="PF04333">
    <property type="entry name" value="MlaA"/>
    <property type="match status" value="1"/>
</dbReference>
<keyword evidence="6" id="KW-1185">Reference proteome</keyword>
<keyword evidence="2 4" id="KW-0732">Signal</keyword>
<dbReference type="PRINTS" id="PR01805">
    <property type="entry name" value="VACJLIPOPROT"/>
</dbReference>
<feature type="region of interest" description="Disordered" evidence="3">
    <location>
        <begin position="226"/>
        <end position="253"/>
    </location>
</feature>
<evidence type="ECO:0000256" key="1">
    <source>
        <dbReference type="ARBA" id="ARBA00010634"/>
    </source>
</evidence>
<evidence type="ECO:0000256" key="2">
    <source>
        <dbReference type="ARBA" id="ARBA00022729"/>
    </source>
</evidence>
<dbReference type="InterPro" id="IPR007428">
    <property type="entry name" value="MlaA"/>
</dbReference>
<dbReference type="EMBL" id="JBHLVZ010000005">
    <property type="protein sequence ID" value="MFC0385200.1"/>
    <property type="molecule type" value="Genomic_DNA"/>
</dbReference>
<feature type="compositionally biased region" description="Basic and acidic residues" evidence="3">
    <location>
        <begin position="226"/>
        <end position="238"/>
    </location>
</feature>
<evidence type="ECO:0000313" key="6">
    <source>
        <dbReference type="Proteomes" id="UP001589789"/>
    </source>
</evidence>
<evidence type="ECO:0000313" key="5">
    <source>
        <dbReference type="EMBL" id="MFC0385200.1"/>
    </source>
</evidence>
<dbReference type="PANTHER" id="PTHR30035:SF3">
    <property type="entry name" value="INTERMEMBRANE PHOSPHOLIPID TRANSPORT SYSTEM LIPOPROTEIN MLAA"/>
    <property type="match status" value="1"/>
</dbReference>
<evidence type="ECO:0000256" key="4">
    <source>
        <dbReference type="SAM" id="SignalP"/>
    </source>
</evidence>
<feature type="signal peptide" evidence="4">
    <location>
        <begin position="1"/>
        <end position="19"/>
    </location>
</feature>
<proteinExistence type="inferred from homology"/>
<comment type="similarity">
    <text evidence="1">Belongs to the MlaA family.</text>
</comment>
<gene>
    <name evidence="5" type="ORF">ACFFIC_06500</name>
</gene>
<dbReference type="RefSeq" id="WP_377049354.1">
    <property type="nucleotide sequence ID" value="NZ_JBHLVZ010000005.1"/>
</dbReference>
<comment type="caution">
    <text evidence="5">The sequence shown here is derived from an EMBL/GenBank/DDBJ whole genome shotgun (WGS) entry which is preliminary data.</text>
</comment>
<reference evidence="5 6" key="1">
    <citation type="submission" date="2024-09" db="EMBL/GenBank/DDBJ databases">
        <authorList>
            <person name="Sun Q."/>
            <person name="Mori K."/>
        </authorList>
    </citation>
    <scope>NUCLEOTIDE SEQUENCE [LARGE SCALE GENOMIC DNA]</scope>
    <source>
        <strain evidence="5 6">CCM 7468</strain>
    </source>
</reference>